<dbReference type="RefSeq" id="WP_394848062.1">
    <property type="nucleotide sequence ID" value="NZ_CP089982.1"/>
</dbReference>
<evidence type="ECO:0000313" key="3">
    <source>
        <dbReference type="EMBL" id="WXA97444.1"/>
    </source>
</evidence>
<dbReference type="PROSITE" id="PS50404">
    <property type="entry name" value="GST_NTER"/>
    <property type="match status" value="1"/>
</dbReference>
<reference evidence="3 4" key="1">
    <citation type="submission" date="2021-12" db="EMBL/GenBank/DDBJ databases">
        <title>Discovery of the Pendulisporaceae a myxobacterial family with distinct sporulation behavior and unique specialized metabolism.</title>
        <authorList>
            <person name="Garcia R."/>
            <person name="Popoff A."/>
            <person name="Bader C.D."/>
            <person name="Loehr J."/>
            <person name="Walesch S."/>
            <person name="Walt C."/>
            <person name="Boldt J."/>
            <person name="Bunk B."/>
            <person name="Haeckl F.J.F.P.J."/>
            <person name="Gunesch A.P."/>
            <person name="Birkelbach J."/>
            <person name="Nuebel U."/>
            <person name="Pietschmann T."/>
            <person name="Bach T."/>
            <person name="Mueller R."/>
        </authorList>
    </citation>
    <scope>NUCLEOTIDE SEQUENCE [LARGE SCALE GENOMIC DNA]</scope>
    <source>
        <strain evidence="3 4">MSr12523</strain>
    </source>
</reference>
<dbReference type="PROSITE" id="PS50405">
    <property type="entry name" value="GST_CTER"/>
    <property type="match status" value="1"/>
</dbReference>
<dbReference type="SUPFAM" id="SSF52833">
    <property type="entry name" value="Thioredoxin-like"/>
    <property type="match status" value="1"/>
</dbReference>
<dbReference type="Gene3D" id="1.20.1050.10">
    <property type="match status" value="1"/>
</dbReference>
<keyword evidence="4" id="KW-1185">Reference proteome</keyword>
<evidence type="ECO:0000259" key="1">
    <source>
        <dbReference type="PROSITE" id="PS50404"/>
    </source>
</evidence>
<organism evidence="3 4">
    <name type="scientific">Pendulispora brunnea</name>
    <dbReference type="NCBI Taxonomy" id="2905690"/>
    <lineage>
        <taxon>Bacteria</taxon>
        <taxon>Pseudomonadati</taxon>
        <taxon>Myxococcota</taxon>
        <taxon>Myxococcia</taxon>
        <taxon>Myxococcales</taxon>
        <taxon>Sorangiineae</taxon>
        <taxon>Pendulisporaceae</taxon>
        <taxon>Pendulispora</taxon>
    </lineage>
</organism>
<dbReference type="SFLD" id="SFLDS00019">
    <property type="entry name" value="Glutathione_Transferase_(cytos"/>
    <property type="match status" value="1"/>
</dbReference>
<gene>
    <name evidence="3" type="ORF">LZC95_11425</name>
</gene>
<dbReference type="SFLD" id="SFLDG00358">
    <property type="entry name" value="Main_(cytGST)"/>
    <property type="match status" value="1"/>
</dbReference>
<accession>A0ABZ2KHA5</accession>
<dbReference type="InterPro" id="IPR040079">
    <property type="entry name" value="Glutathione_S-Trfase"/>
</dbReference>
<evidence type="ECO:0000259" key="2">
    <source>
        <dbReference type="PROSITE" id="PS50405"/>
    </source>
</evidence>
<feature type="domain" description="GST C-terminal" evidence="2">
    <location>
        <begin position="88"/>
        <end position="197"/>
    </location>
</feature>
<protein>
    <submittedName>
        <fullName evidence="3">Glutathione S-transferase family protein</fullName>
    </submittedName>
</protein>
<dbReference type="PANTHER" id="PTHR44051">
    <property type="entry name" value="GLUTATHIONE S-TRANSFERASE-RELATED"/>
    <property type="match status" value="1"/>
</dbReference>
<name>A0ABZ2KHA5_9BACT</name>
<dbReference type="PANTHER" id="PTHR44051:SF8">
    <property type="entry name" value="GLUTATHIONE S-TRANSFERASE GSTA"/>
    <property type="match status" value="1"/>
</dbReference>
<dbReference type="Gene3D" id="3.40.30.10">
    <property type="entry name" value="Glutaredoxin"/>
    <property type="match status" value="1"/>
</dbReference>
<dbReference type="EMBL" id="CP089982">
    <property type="protein sequence ID" value="WXA97444.1"/>
    <property type="molecule type" value="Genomic_DNA"/>
</dbReference>
<evidence type="ECO:0000313" key="4">
    <source>
        <dbReference type="Proteomes" id="UP001379533"/>
    </source>
</evidence>
<dbReference type="InterPro" id="IPR004045">
    <property type="entry name" value="Glutathione_S-Trfase_N"/>
</dbReference>
<dbReference type="CDD" id="cd03046">
    <property type="entry name" value="GST_N_GTT1_like"/>
    <property type="match status" value="1"/>
</dbReference>
<proteinExistence type="predicted"/>
<dbReference type="InterPro" id="IPR036249">
    <property type="entry name" value="Thioredoxin-like_sf"/>
</dbReference>
<feature type="domain" description="GST N-terminal" evidence="1">
    <location>
        <begin position="1"/>
        <end position="81"/>
    </location>
</feature>
<sequence>MSLDFYYAPFSSASRVHWALEELGIPYNKIKKDLKAGETKAPEYLAMNPNGKVPLLVVDGKPLFESLAILIYLGENFGAEKKLWPAANDPARFDALSWTTWGTTELGMAIAMLYNCLEIPPARELATARANACCEVLERRLEGRSFVLGNDFSLVDVAVSAVLAWSRFFNYDLKPFPRVAAWVDRCSSRPALKATQG</sequence>
<dbReference type="Pfam" id="PF02798">
    <property type="entry name" value="GST_N"/>
    <property type="match status" value="1"/>
</dbReference>
<dbReference type="Proteomes" id="UP001379533">
    <property type="component" value="Chromosome"/>
</dbReference>
<dbReference type="SFLD" id="SFLDG01150">
    <property type="entry name" value="Main.1:_Beta-like"/>
    <property type="match status" value="1"/>
</dbReference>
<dbReference type="InterPro" id="IPR010987">
    <property type="entry name" value="Glutathione-S-Trfase_C-like"/>
</dbReference>
<dbReference type="Pfam" id="PF13410">
    <property type="entry name" value="GST_C_2"/>
    <property type="match status" value="1"/>
</dbReference>
<dbReference type="InterPro" id="IPR036282">
    <property type="entry name" value="Glutathione-S-Trfase_C_sf"/>
</dbReference>
<dbReference type="SUPFAM" id="SSF47616">
    <property type="entry name" value="GST C-terminal domain-like"/>
    <property type="match status" value="1"/>
</dbReference>